<dbReference type="GO" id="GO:0030026">
    <property type="term" value="P:intracellular manganese ion homeostasis"/>
    <property type="evidence" value="ECO:0007669"/>
    <property type="project" value="InterPro"/>
</dbReference>
<evidence type="ECO:0000313" key="6">
    <source>
        <dbReference type="EMBL" id="CAB4772545.1"/>
    </source>
</evidence>
<proteinExistence type="predicted"/>
<dbReference type="GO" id="GO:0005384">
    <property type="term" value="F:manganese ion transmembrane transporter activity"/>
    <property type="evidence" value="ECO:0007669"/>
    <property type="project" value="InterPro"/>
</dbReference>
<evidence type="ECO:0000256" key="2">
    <source>
        <dbReference type="ARBA" id="ARBA00022692"/>
    </source>
</evidence>
<keyword evidence="2 5" id="KW-0812">Transmembrane</keyword>
<dbReference type="EMBL" id="CAEZYY010000062">
    <property type="protein sequence ID" value="CAB4772545.1"/>
    <property type="molecule type" value="Genomic_DNA"/>
</dbReference>
<dbReference type="Pfam" id="PF01988">
    <property type="entry name" value="VIT1"/>
    <property type="match status" value="1"/>
</dbReference>
<name>A0A6J6VNK3_9ZZZZ</name>
<keyword evidence="3 5" id="KW-1133">Transmembrane helix</keyword>
<accession>A0A6J6VNK3</accession>
<organism evidence="6">
    <name type="scientific">freshwater metagenome</name>
    <dbReference type="NCBI Taxonomy" id="449393"/>
    <lineage>
        <taxon>unclassified sequences</taxon>
        <taxon>metagenomes</taxon>
        <taxon>ecological metagenomes</taxon>
    </lineage>
</organism>
<keyword evidence="4 5" id="KW-0472">Membrane</keyword>
<dbReference type="AlphaFoldDB" id="A0A6J6VNK3"/>
<evidence type="ECO:0000256" key="4">
    <source>
        <dbReference type="ARBA" id="ARBA00023136"/>
    </source>
</evidence>
<dbReference type="InterPro" id="IPR008217">
    <property type="entry name" value="Ccc1_fam"/>
</dbReference>
<sequence length="240" mass="24757">MAHGVVEHSADERHLSSRGAWLRAGVLGANDGLISTTSLMVGVAAASASRASILTAGIAGLTAGALSMAAGEYVSVSSQRDVEHADLARERAELVDKPDEERDELMYIYMARGLSEGLARQVAQELSSKGNEHERLAIHARDELGIDVNALARPVQAAVVSAISFVFGAVLPVVIMAVSSKSLRIWLTMAVTLVGLVLLGSAGAQLGGAPKQRAALRVLVGGVLAFAISVGIGKLTGSVV</sequence>
<feature type="transmembrane region" description="Helical" evidence="5">
    <location>
        <begin position="214"/>
        <end position="233"/>
    </location>
</feature>
<reference evidence="6" key="1">
    <citation type="submission" date="2020-05" db="EMBL/GenBank/DDBJ databases">
        <authorList>
            <person name="Chiriac C."/>
            <person name="Salcher M."/>
            <person name="Ghai R."/>
            <person name="Kavagutti S V."/>
        </authorList>
    </citation>
    <scope>NUCLEOTIDE SEQUENCE</scope>
</reference>
<dbReference type="PANTHER" id="PTHR31851">
    <property type="entry name" value="FE(2+)/MN(2+) TRANSPORTER PCL1"/>
    <property type="match status" value="1"/>
</dbReference>
<dbReference type="EMBL" id="CAFBLR010000009">
    <property type="protein sequence ID" value="CAB4860827.1"/>
    <property type="molecule type" value="Genomic_DNA"/>
</dbReference>
<dbReference type="EMBL" id="CAFBQP010000053">
    <property type="protein sequence ID" value="CAB5064755.1"/>
    <property type="molecule type" value="Genomic_DNA"/>
</dbReference>
<feature type="transmembrane region" description="Helical" evidence="5">
    <location>
        <begin position="157"/>
        <end position="177"/>
    </location>
</feature>
<dbReference type="CDD" id="cd02432">
    <property type="entry name" value="Nodulin-21_like_1"/>
    <property type="match status" value="1"/>
</dbReference>
<comment type="subcellular location">
    <subcellularLocation>
        <location evidence="1">Endomembrane system</location>
        <topology evidence="1">Multi-pass membrane protein</topology>
    </subcellularLocation>
</comment>
<evidence type="ECO:0000313" key="8">
    <source>
        <dbReference type="EMBL" id="CAB5064755.1"/>
    </source>
</evidence>
<evidence type="ECO:0000313" key="7">
    <source>
        <dbReference type="EMBL" id="CAB4860827.1"/>
    </source>
</evidence>
<dbReference type="GO" id="GO:0012505">
    <property type="term" value="C:endomembrane system"/>
    <property type="evidence" value="ECO:0007669"/>
    <property type="project" value="UniProtKB-SubCell"/>
</dbReference>
<feature type="transmembrane region" description="Helical" evidence="5">
    <location>
        <begin position="183"/>
        <end position="202"/>
    </location>
</feature>
<gene>
    <name evidence="6" type="ORF">UFOPK2806_02512</name>
    <name evidence="7" type="ORF">UFOPK3417_00211</name>
    <name evidence="8" type="ORF">UFOPK4306_01455</name>
</gene>
<evidence type="ECO:0000256" key="3">
    <source>
        <dbReference type="ARBA" id="ARBA00022989"/>
    </source>
</evidence>
<evidence type="ECO:0000256" key="1">
    <source>
        <dbReference type="ARBA" id="ARBA00004127"/>
    </source>
</evidence>
<evidence type="ECO:0000256" key="5">
    <source>
        <dbReference type="SAM" id="Phobius"/>
    </source>
</evidence>
<protein>
    <submittedName>
        <fullName evidence="6">Unannotated protein</fullName>
    </submittedName>
</protein>